<protein>
    <recommendedName>
        <fullName evidence="2">DUF5723 domain-containing protein</fullName>
    </recommendedName>
</protein>
<proteinExistence type="predicted"/>
<reference evidence="1" key="1">
    <citation type="submission" date="2018-05" db="EMBL/GenBank/DDBJ databases">
        <authorList>
            <person name="Lanie J.A."/>
            <person name="Ng W.-L."/>
            <person name="Kazmierczak K.M."/>
            <person name="Andrzejewski T.M."/>
            <person name="Davidsen T.M."/>
            <person name="Wayne K.J."/>
            <person name="Tettelin H."/>
            <person name="Glass J.I."/>
            <person name="Rusch D."/>
            <person name="Podicherti R."/>
            <person name="Tsui H.-C.T."/>
            <person name="Winkler M.E."/>
        </authorList>
    </citation>
    <scope>NUCLEOTIDE SEQUENCE</scope>
</reference>
<sequence length="271" mass="29575">MGTQFLILPTDAEELSIGSHPTMSGISSVNPALFSASLNHPGLSISRGIWLGDVTLTHLGYTQPAKGKIFHFNAKYSGLSDLEFRDAVPVDDALSTFSSYGVSMNGGFSVQREKQKFGISFSYIFMGLYTETTSGFGLNLGYARDIVKGMKLGISIQNLGIMSKLSKDAPSLPTRMIGGVSKQIIFNDYRNTVYCSGEWNQSASTGKFYFGNNFRWDRLSLMGGFSASENVVESSAGFGLNLGQYRITYGIQFGSQNLGTPQILTFQFRLP</sequence>
<evidence type="ECO:0008006" key="2">
    <source>
        <dbReference type="Google" id="ProtNLM"/>
    </source>
</evidence>
<evidence type="ECO:0000313" key="1">
    <source>
        <dbReference type="EMBL" id="SVA91210.1"/>
    </source>
</evidence>
<organism evidence="1">
    <name type="scientific">marine metagenome</name>
    <dbReference type="NCBI Taxonomy" id="408172"/>
    <lineage>
        <taxon>unclassified sequences</taxon>
        <taxon>metagenomes</taxon>
        <taxon>ecological metagenomes</taxon>
    </lineage>
</organism>
<dbReference type="EMBL" id="UINC01022163">
    <property type="protein sequence ID" value="SVA91210.1"/>
    <property type="molecule type" value="Genomic_DNA"/>
</dbReference>
<name>A0A381ZPN8_9ZZZZ</name>
<dbReference type="AlphaFoldDB" id="A0A381ZPN8"/>
<gene>
    <name evidence="1" type="ORF">METZ01_LOCUS144064</name>
</gene>
<accession>A0A381ZPN8</accession>